<dbReference type="EMBL" id="JABBGM010000001">
    <property type="protein sequence ID" value="NML92615.1"/>
    <property type="molecule type" value="Genomic_DNA"/>
</dbReference>
<name>A0A7Y0G884_9SPHN</name>
<protein>
    <submittedName>
        <fullName evidence="1">Uncharacterized protein</fullName>
    </submittedName>
</protein>
<dbReference type="Gene3D" id="3.30.70.120">
    <property type="match status" value="1"/>
</dbReference>
<keyword evidence="2" id="KW-1185">Reference proteome</keyword>
<reference evidence="1 2" key="1">
    <citation type="submission" date="2020-04" db="EMBL/GenBank/DDBJ databases">
        <title>Novosphingobium sp. TW-4 isolated from soil.</title>
        <authorList>
            <person name="Dahal R.H."/>
            <person name="Chaudhary D.K."/>
        </authorList>
    </citation>
    <scope>NUCLEOTIDE SEQUENCE [LARGE SCALE GENOMIC DNA]</scope>
    <source>
        <strain evidence="1 2">TW-4</strain>
    </source>
</reference>
<gene>
    <name evidence="1" type="ORF">HHL27_02880</name>
</gene>
<evidence type="ECO:0000313" key="1">
    <source>
        <dbReference type="EMBL" id="NML92615.1"/>
    </source>
</evidence>
<dbReference type="InterPro" id="IPR015867">
    <property type="entry name" value="N-reg_PII/ATP_PRibTrfase_C"/>
</dbReference>
<comment type="caution">
    <text evidence="1">The sequence shown here is derived from an EMBL/GenBank/DDBJ whole genome shotgun (WGS) entry which is preliminary data.</text>
</comment>
<accession>A0A7Y0G884</accession>
<proteinExistence type="predicted"/>
<dbReference type="AlphaFoldDB" id="A0A7Y0G884"/>
<dbReference type="Proteomes" id="UP000583556">
    <property type="component" value="Unassembled WGS sequence"/>
</dbReference>
<sequence length="121" mass="12703">MEAATLRALLAGEAGALESDPTLAAMLAIIREQSALGDFGLYHGVAEITLGWETFVPGPDASPTLGNAAETTFSPTVTLTTWIREGAAETDVETALDALMAAHPWEIPVIEVAESRLLLRG</sequence>
<organism evidence="1 2">
    <name type="scientific">Novosphingobium olei</name>
    <dbReference type="NCBI Taxonomy" id="2728851"/>
    <lineage>
        <taxon>Bacteria</taxon>
        <taxon>Pseudomonadati</taxon>
        <taxon>Pseudomonadota</taxon>
        <taxon>Alphaproteobacteria</taxon>
        <taxon>Sphingomonadales</taxon>
        <taxon>Sphingomonadaceae</taxon>
        <taxon>Novosphingobium</taxon>
    </lineage>
</organism>
<evidence type="ECO:0000313" key="2">
    <source>
        <dbReference type="Proteomes" id="UP000583556"/>
    </source>
</evidence>